<evidence type="ECO:0000256" key="1">
    <source>
        <dbReference type="SAM" id="MobiDB-lite"/>
    </source>
</evidence>
<comment type="caution">
    <text evidence="2">The sequence shown here is derived from an EMBL/GenBank/DDBJ whole genome shotgun (WGS) entry which is preliminary data.</text>
</comment>
<gene>
    <name evidence="2" type="ORF">ACFQMA_16225</name>
</gene>
<dbReference type="GeneID" id="78821684"/>
<feature type="compositionally biased region" description="Basic and acidic residues" evidence="1">
    <location>
        <begin position="39"/>
        <end position="49"/>
    </location>
</feature>
<sequence>MREERPHSERARSRRDADAAPDAAFDVAPELFGTSAPADGRRVADDTAR</sequence>
<organism evidence="2 3">
    <name type="scientific">Halosimplex aquaticum</name>
    <dbReference type="NCBI Taxonomy" id="3026162"/>
    <lineage>
        <taxon>Archaea</taxon>
        <taxon>Methanobacteriati</taxon>
        <taxon>Methanobacteriota</taxon>
        <taxon>Stenosarchaea group</taxon>
        <taxon>Halobacteria</taxon>
        <taxon>Halobacteriales</taxon>
        <taxon>Haloarculaceae</taxon>
        <taxon>Halosimplex</taxon>
    </lineage>
</organism>
<name>A0ABD5Y6R6_9EURY</name>
<dbReference type="EMBL" id="JBHTAS010000001">
    <property type="protein sequence ID" value="MFC7141371.1"/>
    <property type="molecule type" value="Genomic_DNA"/>
</dbReference>
<dbReference type="AlphaFoldDB" id="A0ABD5Y6R6"/>
<protein>
    <submittedName>
        <fullName evidence="2">Uncharacterized protein</fullName>
    </submittedName>
</protein>
<evidence type="ECO:0000313" key="3">
    <source>
        <dbReference type="Proteomes" id="UP001596432"/>
    </source>
</evidence>
<feature type="compositionally biased region" description="Basic and acidic residues" evidence="1">
    <location>
        <begin position="1"/>
        <end position="18"/>
    </location>
</feature>
<dbReference type="Proteomes" id="UP001596432">
    <property type="component" value="Unassembled WGS sequence"/>
</dbReference>
<dbReference type="RefSeq" id="WP_274322456.1">
    <property type="nucleotide sequence ID" value="NZ_CP118158.1"/>
</dbReference>
<proteinExistence type="predicted"/>
<accession>A0ABD5Y6R6</accession>
<reference evidence="2 3" key="1">
    <citation type="journal article" date="2019" name="Int. J. Syst. Evol. Microbiol.">
        <title>The Global Catalogue of Microorganisms (GCM) 10K type strain sequencing project: providing services to taxonomists for standard genome sequencing and annotation.</title>
        <authorList>
            <consortium name="The Broad Institute Genomics Platform"/>
            <consortium name="The Broad Institute Genome Sequencing Center for Infectious Disease"/>
            <person name="Wu L."/>
            <person name="Ma J."/>
        </authorList>
    </citation>
    <scope>NUCLEOTIDE SEQUENCE [LARGE SCALE GENOMIC DNA]</scope>
    <source>
        <strain evidence="2 3">XZYJT29</strain>
    </source>
</reference>
<feature type="region of interest" description="Disordered" evidence="1">
    <location>
        <begin position="1"/>
        <end position="49"/>
    </location>
</feature>
<evidence type="ECO:0000313" key="2">
    <source>
        <dbReference type="EMBL" id="MFC7141371.1"/>
    </source>
</evidence>
<keyword evidence="3" id="KW-1185">Reference proteome</keyword>